<feature type="domain" description="Aerobactin siderophore biosynthesis IucA/IucC N-terminal" evidence="3">
    <location>
        <begin position="156"/>
        <end position="392"/>
    </location>
</feature>
<dbReference type="RefSeq" id="WP_155615298.1">
    <property type="nucleotide sequence ID" value="NZ_JBDLZV010000001.1"/>
</dbReference>
<feature type="domain" description="Aerobactin siderophore biosynthesis IucA/IucC-like C-terminal" evidence="4">
    <location>
        <begin position="424"/>
        <end position="583"/>
    </location>
</feature>
<name>A0A7X2ZD20_9BACL</name>
<evidence type="ECO:0000313" key="6">
    <source>
        <dbReference type="Proteomes" id="UP000450917"/>
    </source>
</evidence>
<evidence type="ECO:0000259" key="3">
    <source>
        <dbReference type="Pfam" id="PF04183"/>
    </source>
</evidence>
<dbReference type="GO" id="GO:0019290">
    <property type="term" value="P:siderophore biosynthetic process"/>
    <property type="evidence" value="ECO:0007669"/>
    <property type="project" value="InterPro"/>
</dbReference>
<dbReference type="Proteomes" id="UP000450917">
    <property type="component" value="Unassembled WGS sequence"/>
</dbReference>
<comment type="caution">
    <text evidence="5">The sequence shown here is derived from an EMBL/GenBank/DDBJ whole genome shotgun (WGS) entry which is preliminary data.</text>
</comment>
<proteinExistence type="inferred from homology"/>
<evidence type="ECO:0000313" key="5">
    <source>
        <dbReference type="EMBL" id="MUG72704.1"/>
    </source>
</evidence>
<dbReference type="AlphaFoldDB" id="A0A7X2ZD20"/>
<dbReference type="InterPro" id="IPR022770">
    <property type="entry name" value="IucA/IucC-like_C"/>
</dbReference>
<comment type="pathway">
    <text evidence="1">Siderophore biosynthesis.</text>
</comment>
<evidence type="ECO:0000256" key="1">
    <source>
        <dbReference type="ARBA" id="ARBA00004924"/>
    </source>
</evidence>
<organism evidence="5 6">
    <name type="scientific">Paenibacillus validus</name>
    <dbReference type="NCBI Taxonomy" id="44253"/>
    <lineage>
        <taxon>Bacteria</taxon>
        <taxon>Bacillati</taxon>
        <taxon>Bacillota</taxon>
        <taxon>Bacilli</taxon>
        <taxon>Bacillales</taxon>
        <taxon>Paenibacillaceae</taxon>
        <taxon>Paenibacillus</taxon>
    </lineage>
</organism>
<dbReference type="GO" id="GO:0016881">
    <property type="term" value="F:acid-amino acid ligase activity"/>
    <property type="evidence" value="ECO:0007669"/>
    <property type="project" value="UniProtKB-ARBA"/>
</dbReference>
<dbReference type="Pfam" id="PF04183">
    <property type="entry name" value="IucA_IucC"/>
    <property type="match status" value="1"/>
</dbReference>
<dbReference type="PANTHER" id="PTHR34384">
    <property type="entry name" value="L-2,3-DIAMINOPROPANOATE--CITRATE LIGASE"/>
    <property type="match status" value="1"/>
</dbReference>
<comment type="similarity">
    <text evidence="2">Belongs to the IucA/IucC family.</text>
</comment>
<dbReference type="EMBL" id="WNZX01000017">
    <property type="protein sequence ID" value="MUG72704.1"/>
    <property type="molecule type" value="Genomic_DNA"/>
</dbReference>
<dbReference type="Pfam" id="PF06276">
    <property type="entry name" value="FhuF"/>
    <property type="match status" value="1"/>
</dbReference>
<protein>
    <submittedName>
        <fullName evidence="5">IucA/IucC family siderophore biosynthesis protein</fullName>
    </submittedName>
</protein>
<sequence>MIGERPLELTEVLWEEGCEARTIAARATLQSLLNSFLRETGLGDWHESDEGWMLQLPLVNQHGTVIVPVKYKSPTGRHLFQFPLQWKGSEDLGAVTEDELAIAERLVRELGQRVQVDASGRTEELLQRIRESCERIEQFVSARDGDHEQLYGYDGDFLTAEQSLLFGHLLHPAPKSREGVPDNAQSVYSPELKGQFQLHYFRAHRSIVREDSALDRMTATEWIKSELRDGPQTEPDFISAYTGLDDYTLIPLHPLQARDMLRKPSVLKLIGEGLLQDLGARGRFYSATSSFRTVYHPESPWMAKGSVPVKITNSLRVNKFKELERGVEVARLMNTRIGEVSSRYPAFSIVKDPAYVSIALEGEEESGFEVVLRENPFQGDRALQAALVASLIQDPLPGSESRLSRIVRRLAEREDRTTEAVSLDWFRLYLEMSLKPMLWLYFTYGIALEAHQQNSVVQLREGYPNRFYYRDNQGYYFCRSMSERLKQELPDLGVKSQTFCDDAVADERFRYYLVFNHLFGLINGFGTAGLVDERLLLRELRSVLAGFLPMNREPSTFLQSLLAEEKLPCKANLLTRLYDMDELVGSLENQSVYVLVDNPLVLEVPEDVGRLDS</sequence>
<evidence type="ECO:0000256" key="2">
    <source>
        <dbReference type="ARBA" id="ARBA00007832"/>
    </source>
</evidence>
<reference evidence="5 6" key="1">
    <citation type="submission" date="2019-11" db="EMBL/GenBank/DDBJ databases">
        <title>Draft genome sequences of five Paenibacillus species of dairy origin.</title>
        <authorList>
            <person name="Olajide A.M."/>
            <person name="Chen S."/>
            <person name="Lapointe G."/>
        </authorList>
    </citation>
    <scope>NUCLEOTIDE SEQUENCE [LARGE SCALE GENOMIC DNA]</scope>
    <source>
        <strain evidence="5 6">2CS3</strain>
    </source>
</reference>
<dbReference type="Gene3D" id="1.10.510.40">
    <property type="match status" value="1"/>
</dbReference>
<accession>A0A7X2ZD20</accession>
<evidence type="ECO:0000259" key="4">
    <source>
        <dbReference type="Pfam" id="PF06276"/>
    </source>
</evidence>
<dbReference type="InterPro" id="IPR037455">
    <property type="entry name" value="LucA/IucC-like"/>
</dbReference>
<dbReference type="PANTHER" id="PTHR34384:SF5">
    <property type="entry name" value="L-2,3-DIAMINOPROPANOATE--CITRATE LIGASE"/>
    <property type="match status" value="1"/>
</dbReference>
<keyword evidence="6" id="KW-1185">Reference proteome</keyword>
<dbReference type="InterPro" id="IPR007310">
    <property type="entry name" value="Aerobactin_biosyn_IucA/IucC_N"/>
</dbReference>
<gene>
    <name evidence="5" type="ORF">GNP93_18730</name>
</gene>